<dbReference type="AlphaFoldDB" id="A0A915Q744"/>
<evidence type="ECO:0000313" key="13">
    <source>
        <dbReference type="Proteomes" id="UP000887581"/>
    </source>
</evidence>
<evidence type="ECO:0000256" key="10">
    <source>
        <dbReference type="ARBA" id="ARBA00044721"/>
    </source>
</evidence>
<evidence type="ECO:0000256" key="1">
    <source>
        <dbReference type="ARBA" id="ARBA00004477"/>
    </source>
</evidence>
<evidence type="ECO:0000313" key="14">
    <source>
        <dbReference type="WBParaSite" id="sdigi.contig752.g9675.t1"/>
    </source>
</evidence>
<feature type="transmembrane region" description="Helical" evidence="12">
    <location>
        <begin position="7"/>
        <end position="25"/>
    </location>
</feature>
<comment type="function">
    <text evidence="10">Mannosyltransferase that operates in the biosynthetic pathway of dolichol-linked oligosaccharides, the glycan precursors employed in protein asparagine (N)-glycosylation. The assembly of dolichol-linked oligosaccharides begins on the cytosolic side of the endoplasmic reticulum membrane and finishes in its lumen. The sequential addition of sugars to dolichol pyrophosphate produces dolichol-linked oligosaccharides containing fourteen sugars, including two GlcNAcs, nine mannoses and three glucoses. Once assembled, the oligosaccharide is transferred from the lipid to nascent proteins by oligosaccharyltransferases. In the lumen of the endoplasmic reticulum, adds the eighth mannose residue in an alpha-1,6 linkage onto Man(7)GlcNAc(2)-PP-dolichol to produce Man(8)GlcNAc(2)-PP-dolichol.</text>
</comment>
<reference evidence="14" key="1">
    <citation type="submission" date="2022-11" db="UniProtKB">
        <authorList>
            <consortium name="WormBaseParasite"/>
        </authorList>
    </citation>
    <scope>IDENTIFICATION</scope>
</reference>
<evidence type="ECO:0000256" key="4">
    <source>
        <dbReference type="ARBA" id="ARBA00022676"/>
    </source>
</evidence>
<evidence type="ECO:0000256" key="11">
    <source>
        <dbReference type="ARBA" id="ARBA00048899"/>
    </source>
</evidence>
<keyword evidence="6 12" id="KW-0812">Transmembrane</keyword>
<keyword evidence="13" id="KW-1185">Reference proteome</keyword>
<dbReference type="GO" id="GO:0005789">
    <property type="term" value="C:endoplasmic reticulum membrane"/>
    <property type="evidence" value="ECO:0007669"/>
    <property type="project" value="UniProtKB-SubCell"/>
</dbReference>
<keyword evidence="7 12" id="KW-0256">Endoplasmic reticulum</keyword>
<comment type="subcellular location">
    <subcellularLocation>
        <location evidence="1 12">Endoplasmic reticulum membrane</location>
        <topology evidence="1 12">Multi-pass membrane protein</topology>
    </subcellularLocation>
</comment>
<dbReference type="PANTHER" id="PTHR22760">
    <property type="entry name" value="GLYCOSYLTRANSFERASE"/>
    <property type="match status" value="1"/>
</dbReference>
<dbReference type="EC" id="2.4.1.-" evidence="12"/>
<feature type="transmembrane region" description="Helical" evidence="12">
    <location>
        <begin position="58"/>
        <end position="77"/>
    </location>
</feature>
<dbReference type="Proteomes" id="UP000887581">
    <property type="component" value="Unplaced"/>
</dbReference>
<evidence type="ECO:0000256" key="3">
    <source>
        <dbReference type="ARBA" id="ARBA00007063"/>
    </source>
</evidence>
<keyword evidence="5" id="KW-0808">Transferase</keyword>
<dbReference type="WBParaSite" id="sdigi.contig752.g9675.t1">
    <property type="protein sequence ID" value="sdigi.contig752.g9675.t1"/>
    <property type="gene ID" value="sdigi.contig752.g9675"/>
</dbReference>
<evidence type="ECO:0000256" key="9">
    <source>
        <dbReference type="ARBA" id="ARBA00023136"/>
    </source>
</evidence>
<evidence type="ECO:0000256" key="2">
    <source>
        <dbReference type="ARBA" id="ARBA00004922"/>
    </source>
</evidence>
<sequence>MSTIKGTAEWLLIGMCIMHILMAPYTKVEESFNVQAVHDILYHRLNLTKYDHYEFPGVVPRTFTGALAISAPLFPVVKYFEWRSITKQWILYGVRIVLGLTVLSVFGQFAERIDKKFGSLSGDFLSLPTLVLWTYQKIFDGHWVCAARIATIFTLLFRCELILLYACIFIFPVLTGQIAVFGWNGVVVHCFSTALLTLGISIPIDSFFWGRWLWPEGEVWWFNVILNRSHEYGVLPYFWYFYSVIPRALFASTALVPLGALIDRRLLPILAPVMCYIFLYSFLPHKELRFIIYTFPLLNVSAAVFCARVLNDRTFDYNKFYCGYVFLFFTWINRWKSTFGTLMAAAVVLHLVVNVISTSFFLLASSKNYPGGEALTFLEDLLHSDRNEPISIYIDNYAAQTGVSRFLQRYNAWEYNKTENLEPFQLERFDFLLIGSYTEPDMVNIVSSNFSTHRILHRVEAFQ</sequence>
<feature type="transmembrane region" description="Helical" evidence="12">
    <location>
        <begin position="339"/>
        <end position="363"/>
    </location>
</feature>
<dbReference type="GO" id="GO:0052917">
    <property type="term" value="F:dol-P-Man:Man(7)GlcNAc(2)-PP-Dol alpha-1,6-mannosyltransferase activity"/>
    <property type="evidence" value="ECO:0007669"/>
    <property type="project" value="UniProtKB-EC"/>
</dbReference>
<evidence type="ECO:0000256" key="7">
    <source>
        <dbReference type="ARBA" id="ARBA00022824"/>
    </source>
</evidence>
<comment type="similarity">
    <text evidence="3 12">Belongs to the glycosyltransferase 22 family.</text>
</comment>
<evidence type="ECO:0000256" key="12">
    <source>
        <dbReference type="RuleBase" id="RU363075"/>
    </source>
</evidence>
<evidence type="ECO:0000256" key="8">
    <source>
        <dbReference type="ARBA" id="ARBA00022989"/>
    </source>
</evidence>
<feature type="transmembrane region" description="Helical" evidence="12">
    <location>
        <begin position="290"/>
        <end position="310"/>
    </location>
</feature>
<comment type="pathway">
    <text evidence="2">Protein modification; protein glycosylation.</text>
</comment>
<protein>
    <recommendedName>
        <fullName evidence="12">Mannosyltransferase</fullName>
        <ecNumber evidence="12">2.4.1.-</ecNumber>
    </recommendedName>
</protein>
<name>A0A915Q744_9BILA</name>
<proteinExistence type="inferred from homology"/>
<keyword evidence="4 12" id="KW-0328">Glycosyltransferase</keyword>
<keyword evidence="8 12" id="KW-1133">Transmembrane helix</keyword>
<evidence type="ECO:0000256" key="6">
    <source>
        <dbReference type="ARBA" id="ARBA00022692"/>
    </source>
</evidence>
<organism evidence="13 14">
    <name type="scientific">Setaria digitata</name>
    <dbReference type="NCBI Taxonomy" id="48799"/>
    <lineage>
        <taxon>Eukaryota</taxon>
        <taxon>Metazoa</taxon>
        <taxon>Ecdysozoa</taxon>
        <taxon>Nematoda</taxon>
        <taxon>Chromadorea</taxon>
        <taxon>Rhabditida</taxon>
        <taxon>Spirurina</taxon>
        <taxon>Spiruromorpha</taxon>
        <taxon>Filarioidea</taxon>
        <taxon>Setariidae</taxon>
        <taxon>Setaria</taxon>
    </lineage>
</organism>
<feature type="transmembrane region" description="Helical" evidence="12">
    <location>
        <begin position="317"/>
        <end position="333"/>
    </location>
</feature>
<feature type="transmembrane region" description="Helical" evidence="12">
    <location>
        <begin position="266"/>
        <end position="284"/>
    </location>
</feature>
<evidence type="ECO:0000256" key="5">
    <source>
        <dbReference type="ARBA" id="ARBA00022679"/>
    </source>
</evidence>
<dbReference type="InterPro" id="IPR005599">
    <property type="entry name" value="GPI_mannosylTrfase"/>
</dbReference>
<keyword evidence="9 12" id="KW-0472">Membrane</keyword>
<feature type="transmembrane region" description="Helical" evidence="12">
    <location>
        <begin position="237"/>
        <end position="259"/>
    </location>
</feature>
<dbReference type="PANTHER" id="PTHR22760:SF1">
    <property type="entry name" value="DOL-P-MAN:MAN(7)GLCNAC(2)-PP-DOL ALPHA-1,6-MANNOSYLTRANSFERASE"/>
    <property type="match status" value="1"/>
</dbReference>
<feature type="transmembrane region" description="Helical" evidence="12">
    <location>
        <begin position="89"/>
        <end position="110"/>
    </location>
</feature>
<comment type="catalytic activity">
    <reaction evidence="11">
        <text>an alpha-D-Man-(1-&gt;2)-alpha-D-Man-(1-&gt;2)-alpha-D-Man-(1-&gt;3)-[alpha-D-Man-(1-&gt;2)-alpha-D-Man-(1-&gt;3)-alpha-D-Man-(1-&gt;6)]-beta-D-Man-(1-&gt;4)-beta-D-GlcNAc-(1-&gt;4)-alpha-D-GlcNAc-diphospho-di-trans,poly-cis-dolichol + a di-trans,poly-cis-dolichyl beta-D-mannosyl phosphate = an alpha-D-Man-(1-&gt;2)-alpha-D-Man-(1-&gt;2)-alpha-D-Man-(1-&gt;3)-[alpha-D-Man-(1-&gt;2)-alpha-D-Man-(1-&gt;3)-[alpha-D-Man-(1-&gt;6)]-alpha-D-Man-(1-&gt;6)]-beta-D-Man-(1-&gt;4)-beta-D-GlcNAc-(1-&gt;4)-alpha-D-GlcNAc-diphospho-di-trans,poly-cis-dolichol + a di-trans,poly-cis-dolichyl phosphate + H(+)</text>
        <dbReference type="Rhea" id="RHEA:29535"/>
        <dbReference type="Rhea" id="RHEA-COMP:19498"/>
        <dbReference type="Rhea" id="RHEA-COMP:19501"/>
        <dbReference type="Rhea" id="RHEA-COMP:19518"/>
        <dbReference type="Rhea" id="RHEA-COMP:19519"/>
        <dbReference type="ChEBI" id="CHEBI:15378"/>
        <dbReference type="ChEBI" id="CHEBI:57683"/>
        <dbReference type="ChEBI" id="CHEBI:58211"/>
        <dbReference type="ChEBI" id="CHEBI:132517"/>
        <dbReference type="ChEBI" id="CHEBI:132519"/>
        <dbReference type="EC" id="2.4.1.260"/>
    </reaction>
    <physiologicalReaction direction="left-to-right" evidence="11">
        <dbReference type="Rhea" id="RHEA:29536"/>
    </physiologicalReaction>
</comment>
<dbReference type="GO" id="GO:0006487">
    <property type="term" value="P:protein N-linked glycosylation"/>
    <property type="evidence" value="ECO:0007669"/>
    <property type="project" value="TreeGrafter"/>
</dbReference>
<dbReference type="Pfam" id="PF03901">
    <property type="entry name" value="Glyco_transf_22"/>
    <property type="match status" value="2"/>
</dbReference>
<accession>A0A915Q744</accession>